<gene>
    <name evidence="4" type="ORF">ACA1_042330</name>
</gene>
<dbReference type="RefSeq" id="XP_004338895.1">
    <property type="nucleotide sequence ID" value="XM_004338847.1"/>
</dbReference>
<evidence type="ECO:0000259" key="3">
    <source>
        <dbReference type="PROSITE" id="PS50181"/>
    </source>
</evidence>
<dbReference type="InterPro" id="IPR002041">
    <property type="entry name" value="Ran_GTPase"/>
</dbReference>
<reference evidence="4 5" key="1">
    <citation type="journal article" date="2013" name="Genome Biol.">
        <title>Genome of Acanthamoeba castellanii highlights extensive lateral gene transfer and early evolution of tyrosine kinase signaling.</title>
        <authorList>
            <person name="Clarke M."/>
            <person name="Lohan A.J."/>
            <person name="Liu B."/>
            <person name="Lagkouvardos I."/>
            <person name="Roy S."/>
            <person name="Zafar N."/>
            <person name="Bertelli C."/>
            <person name="Schilde C."/>
            <person name="Kianianmomeni A."/>
            <person name="Burglin T.R."/>
            <person name="Frech C."/>
            <person name="Turcotte B."/>
            <person name="Kopec K.O."/>
            <person name="Synnott J.M."/>
            <person name="Choo C."/>
            <person name="Paponov I."/>
            <person name="Finkler A."/>
            <person name="Soon Heng Tan C."/>
            <person name="Hutchins A.P."/>
            <person name="Weinmeier T."/>
            <person name="Rattei T."/>
            <person name="Chu J.S."/>
            <person name="Gimenez G."/>
            <person name="Irimia M."/>
            <person name="Rigden D.J."/>
            <person name="Fitzpatrick D.A."/>
            <person name="Lorenzo-Morales J."/>
            <person name="Bateman A."/>
            <person name="Chiu C.H."/>
            <person name="Tang P."/>
            <person name="Hegemann P."/>
            <person name="Fromm H."/>
            <person name="Raoult D."/>
            <person name="Greub G."/>
            <person name="Miranda-Saavedra D."/>
            <person name="Chen N."/>
            <person name="Nash P."/>
            <person name="Ginger M.L."/>
            <person name="Horn M."/>
            <person name="Schaap P."/>
            <person name="Caler L."/>
            <person name="Loftus B."/>
        </authorList>
    </citation>
    <scope>NUCLEOTIDE SEQUENCE [LARGE SCALE GENOMIC DNA]</scope>
    <source>
        <strain evidence="4 5">Neff</strain>
    </source>
</reference>
<dbReference type="PANTHER" id="PTHR24071:SF0">
    <property type="entry name" value="GTP-BINDING NUCLEAR PROTEIN RAN"/>
    <property type="match status" value="1"/>
</dbReference>
<keyword evidence="5" id="KW-1185">Reference proteome</keyword>
<dbReference type="GO" id="GO:0000054">
    <property type="term" value="P:ribosomal subunit export from nucleus"/>
    <property type="evidence" value="ECO:0007669"/>
    <property type="project" value="TreeGrafter"/>
</dbReference>
<dbReference type="STRING" id="1257118.L8GVA9"/>
<dbReference type="Gene3D" id="3.40.50.300">
    <property type="entry name" value="P-loop containing nucleotide triphosphate hydrolases"/>
    <property type="match status" value="1"/>
</dbReference>
<dbReference type="SUPFAM" id="SSF52540">
    <property type="entry name" value="P-loop containing nucleoside triphosphate hydrolases"/>
    <property type="match status" value="1"/>
</dbReference>
<dbReference type="Pfam" id="PF12937">
    <property type="entry name" value="F-box-like"/>
    <property type="match status" value="1"/>
</dbReference>
<dbReference type="KEGG" id="acan:ACA1_042330"/>
<dbReference type="GeneID" id="14917604"/>
<name>L8GVA9_ACACF</name>
<dbReference type="InterPro" id="IPR001810">
    <property type="entry name" value="F-box_dom"/>
</dbReference>
<dbReference type="OrthoDB" id="192402at2759"/>
<sequence>MEGGEEGGEEVRMLSDDALLIIFGLLSPRDLLRTTAVCSRWRAVAQADILWRPLVWRTFGRRPEADLRLQASAAPYDDHAVATSTSTPTSWLALYRGLVAQALPVQAVLNGKTILVLGDVGVGKTAYAERCLAGAQESTTKKKKGRFDMVALRGTGKHHLTLPTNYGPVNITLWDQPATSREISGGVRDELLAGGQAAIIMFDIASLQSYRHVGLCHRSGFPPPSH</sequence>
<evidence type="ECO:0000313" key="5">
    <source>
        <dbReference type="Proteomes" id="UP000011083"/>
    </source>
</evidence>
<feature type="domain" description="F-box" evidence="3">
    <location>
        <begin position="8"/>
        <end position="54"/>
    </location>
</feature>
<dbReference type="Proteomes" id="UP000011083">
    <property type="component" value="Unassembled WGS sequence"/>
</dbReference>
<evidence type="ECO:0000313" key="4">
    <source>
        <dbReference type="EMBL" id="ELR16882.1"/>
    </source>
</evidence>
<dbReference type="GO" id="GO:0005634">
    <property type="term" value="C:nucleus"/>
    <property type="evidence" value="ECO:0007669"/>
    <property type="project" value="TreeGrafter"/>
</dbReference>
<dbReference type="InterPro" id="IPR036047">
    <property type="entry name" value="F-box-like_dom_sf"/>
</dbReference>
<dbReference type="VEuPathDB" id="AmoebaDB:ACA1_042330"/>
<accession>L8GVA9</accession>
<dbReference type="GO" id="GO:0006606">
    <property type="term" value="P:protein import into nucleus"/>
    <property type="evidence" value="ECO:0007669"/>
    <property type="project" value="TreeGrafter"/>
</dbReference>
<dbReference type="GO" id="GO:0005525">
    <property type="term" value="F:GTP binding"/>
    <property type="evidence" value="ECO:0007669"/>
    <property type="project" value="UniProtKB-KW"/>
</dbReference>
<protein>
    <submittedName>
        <fullName evidence="4">Fbox domain containing protein</fullName>
    </submittedName>
</protein>
<dbReference type="EMBL" id="KB007981">
    <property type="protein sequence ID" value="ELR16882.1"/>
    <property type="molecule type" value="Genomic_DNA"/>
</dbReference>
<dbReference type="Gene3D" id="1.20.1280.50">
    <property type="match status" value="1"/>
</dbReference>
<organism evidence="4 5">
    <name type="scientific">Acanthamoeba castellanii (strain ATCC 30010 / Neff)</name>
    <dbReference type="NCBI Taxonomy" id="1257118"/>
    <lineage>
        <taxon>Eukaryota</taxon>
        <taxon>Amoebozoa</taxon>
        <taxon>Discosea</taxon>
        <taxon>Longamoebia</taxon>
        <taxon>Centramoebida</taxon>
        <taxon>Acanthamoebidae</taxon>
        <taxon>Acanthamoeba</taxon>
    </lineage>
</organism>
<dbReference type="GO" id="GO:0003924">
    <property type="term" value="F:GTPase activity"/>
    <property type="evidence" value="ECO:0007669"/>
    <property type="project" value="InterPro"/>
</dbReference>
<dbReference type="PANTHER" id="PTHR24071">
    <property type="entry name" value="RAN GTPASE"/>
    <property type="match status" value="1"/>
</dbReference>
<keyword evidence="1" id="KW-0547">Nucleotide-binding</keyword>
<dbReference type="PROSITE" id="PS50181">
    <property type="entry name" value="FBOX"/>
    <property type="match status" value="1"/>
</dbReference>
<dbReference type="GO" id="GO:0005737">
    <property type="term" value="C:cytoplasm"/>
    <property type="evidence" value="ECO:0007669"/>
    <property type="project" value="TreeGrafter"/>
</dbReference>
<keyword evidence="2" id="KW-0342">GTP-binding</keyword>
<evidence type="ECO:0000256" key="1">
    <source>
        <dbReference type="ARBA" id="ARBA00022741"/>
    </source>
</evidence>
<proteinExistence type="predicted"/>
<dbReference type="SUPFAM" id="SSF81383">
    <property type="entry name" value="F-box domain"/>
    <property type="match status" value="1"/>
</dbReference>
<dbReference type="InterPro" id="IPR027417">
    <property type="entry name" value="P-loop_NTPase"/>
</dbReference>
<dbReference type="SMART" id="SM00256">
    <property type="entry name" value="FBOX"/>
    <property type="match status" value="1"/>
</dbReference>
<evidence type="ECO:0000256" key="2">
    <source>
        <dbReference type="ARBA" id="ARBA00023134"/>
    </source>
</evidence>
<dbReference type="AlphaFoldDB" id="L8GVA9"/>